<evidence type="ECO:0000313" key="5">
    <source>
        <dbReference type="EMBL" id="MDV7223012.1"/>
    </source>
</evidence>
<dbReference type="PANTHER" id="PTHR44688">
    <property type="entry name" value="DNA-BINDING TRANSCRIPTIONAL ACTIVATOR DEVR_DOSR"/>
    <property type="match status" value="1"/>
</dbReference>
<reference evidence="5 6" key="1">
    <citation type="submission" date="2023-10" db="EMBL/GenBank/DDBJ databases">
        <title>Characterization of rhizosphere-enriched actinobacteria from wheat plants lab-grown on chernevaya soil.</title>
        <authorList>
            <person name="Tikhonova E.N."/>
            <person name="Konopkin A."/>
            <person name="Kravchenko I.K."/>
        </authorList>
    </citation>
    <scope>NUCLEOTIDE SEQUENCE [LARGE SCALE GENOMIC DNA]</scope>
    <source>
        <strain evidence="5 6">RR29</strain>
    </source>
</reference>
<dbReference type="InterPro" id="IPR016032">
    <property type="entry name" value="Sig_transdc_resp-reg_C-effctor"/>
</dbReference>
<sequence length="79" mass="8282">APDAGDRPSPLTAREREVLRLLALGRSNRQIGEELFITGKTASVHVSNILAKLGAASRTEAVAIAYRQGLITPEATASG</sequence>
<dbReference type="PROSITE" id="PS50043">
    <property type="entry name" value="HTH_LUXR_2"/>
    <property type="match status" value="1"/>
</dbReference>
<keyword evidence="6" id="KW-1185">Reference proteome</keyword>
<evidence type="ECO:0000256" key="2">
    <source>
        <dbReference type="ARBA" id="ARBA00023125"/>
    </source>
</evidence>
<dbReference type="SUPFAM" id="SSF46894">
    <property type="entry name" value="C-terminal effector domain of the bipartite response regulators"/>
    <property type="match status" value="1"/>
</dbReference>
<dbReference type="SMART" id="SM00421">
    <property type="entry name" value="HTH_LUXR"/>
    <property type="match status" value="1"/>
</dbReference>
<evidence type="ECO:0000256" key="1">
    <source>
        <dbReference type="ARBA" id="ARBA00023015"/>
    </source>
</evidence>
<accession>A0ABU4FQY5</accession>
<dbReference type="Pfam" id="PF00196">
    <property type="entry name" value="GerE"/>
    <property type="match status" value="1"/>
</dbReference>
<comment type="caution">
    <text evidence="5">The sequence shown here is derived from an EMBL/GenBank/DDBJ whole genome shotgun (WGS) entry which is preliminary data.</text>
</comment>
<dbReference type="Proteomes" id="UP001187346">
    <property type="component" value="Unassembled WGS sequence"/>
</dbReference>
<gene>
    <name evidence="5" type="ORF">R5A26_44535</name>
</gene>
<dbReference type="InterPro" id="IPR000792">
    <property type="entry name" value="Tscrpt_reg_LuxR_C"/>
</dbReference>
<protein>
    <submittedName>
        <fullName evidence="5">Response regulator transcription factor</fullName>
    </submittedName>
</protein>
<evidence type="ECO:0000256" key="3">
    <source>
        <dbReference type="ARBA" id="ARBA00023163"/>
    </source>
</evidence>
<dbReference type="CDD" id="cd06170">
    <property type="entry name" value="LuxR_C_like"/>
    <property type="match status" value="1"/>
</dbReference>
<dbReference type="PRINTS" id="PR00038">
    <property type="entry name" value="HTHLUXR"/>
</dbReference>
<keyword evidence="2" id="KW-0238">DNA-binding</keyword>
<dbReference type="EMBL" id="JAWMAJ010000272">
    <property type="protein sequence ID" value="MDV7223012.1"/>
    <property type="molecule type" value="Genomic_DNA"/>
</dbReference>
<dbReference type="Gene3D" id="1.10.10.10">
    <property type="entry name" value="Winged helix-like DNA-binding domain superfamily/Winged helix DNA-binding domain"/>
    <property type="match status" value="1"/>
</dbReference>
<evidence type="ECO:0000313" key="6">
    <source>
        <dbReference type="Proteomes" id="UP001187346"/>
    </source>
</evidence>
<feature type="domain" description="HTH luxR-type" evidence="4">
    <location>
        <begin position="4"/>
        <end position="69"/>
    </location>
</feature>
<keyword evidence="1" id="KW-0805">Transcription regulation</keyword>
<organism evidence="5 6">
    <name type="scientific">Streptomyces prunicolor</name>
    <dbReference type="NCBI Taxonomy" id="67348"/>
    <lineage>
        <taxon>Bacteria</taxon>
        <taxon>Bacillati</taxon>
        <taxon>Actinomycetota</taxon>
        <taxon>Actinomycetes</taxon>
        <taxon>Kitasatosporales</taxon>
        <taxon>Streptomycetaceae</taxon>
        <taxon>Streptomyces</taxon>
    </lineage>
</organism>
<dbReference type="InterPro" id="IPR036388">
    <property type="entry name" value="WH-like_DNA-bd_sf"/>
</dbReference>
<evidence type="ECO:0000259" key="4">
    <source>
        <dbReference type="PROSITE" id="PS50043"/>
    </source>
</evidence>
<dbReference type="PANTHER" id="PTHR44688:SF16">
    <property type="entry name" value="DNA-BINDING TRANSCRIPTIONAL ACTIVATOR DEVR_DOSR"/>
    <property type="match status" value="1"/>
</dbReference>
<feature type="non-terminal residue" evidence="5">
    <location>
        <position position="1"/>
    </location>
</feature>
<dbReference type="RefSeq" id="WP_317775630.1">
    <property type="nucleotide sequence ID" value="NZ_JAWMAJ010000272.1"/>
</dbReference>
<proteinExistence type="predicted"/>
<name>A0ABU4FQY5_9ACTN</name>
<keyword evidence="3" id="KW-0804">Transcription</keyword>